<dbReference type="InterPro" id="IPR036010">
    <property type="entry name" value="2Fe-2S_ferredoxin-like_sf"/>
</dbReference>
<dbReference type="PROSITE" id="PS51085">
    <property type="entry name" value="2FE2S_FER_2"/>
    <property type="match status" value="1"/>
</dbReference>
<accession>A0A5C4S5S4</accession>
<dbReference type="InterPro" id="IPR012675">
    <property type="entry name" value="Beta-grasp_dom_sf"/>
</dbReference>
<organism evidence="2 3">
    <name type="scientific">Chlorobaculum thiosulfatiphilum</name>
    <name type="common">Chlorobium limicola f.sp. thiosulfatophilum</name>
    <dbReference type="NCBI Taxonomy" id="115852"/>
    <lineage>
        <taxon>Bacteria</taxon>
        <taxon>Pseudomonadati</taxon>
        <taxon>Chlorobiota</taxon>
        <taxon>Chlorobiia</taxon>
        <taxon>Chlorobiales</taxon>
        <taxon>Chlorobiaceae</taxon>
        <taxon>Chlorobaculum</taxon>
    </lineage>
</organism>
<gene>
    <name evidence="2" type="ORF">FGF66_07205</name>
</gene>
<dbReference type="Gene3D" id="3.10.20.30">
    <property type="match status" value="1"/>
</dbReference>
<dbReference type="EMBL" id="VDCH01000013">
    <property type="protein sequence ID" value="TNJ38766.1"/>
    <property type="molecule type" value="Genomic_DNA"/>
</dbReference>
<dbReference type="Pfam" id="PF00111">
    <property type="entry name" value="Fer2"/>
    <property type="match status" value="1"/>
</dbReference>
<dbReference type="InterPro" id="IPR001041">
    <property type="entry name" value="2Fe-2S_ferredoxin-type"/>
</dbReference>
<feature type="domain" description="2Fe-2S ferredoxin-type" evidence="1">
    <location>
        <begin position="1"/>
        <end position="95"/>
    </location>
</feature>
<dbReference type="AlphaFoldDB" id="A0A5C4S5S4"/>
<dbReference type="RefSeq" id="WP_139456992.1">
    <property type="nucleotide sequence ID" value="NZ_VDCH01000013.1"/>
</dbReference>
<dbReference type="SUPFAM" id="SSF54292">
    <property type="entry name" value="2Fe-2S ferredoxin-like"/>
    <property type="match status" value="1"/>
</dbReference>
<sequence length="232" mass="24442">MNLIINDKPAQSSVGQTVGKAARLNHSHVGYVCGGHGLCQACYITVQEGADCLAPLTDVEKAFLSPRQIAAGGRMACQATIATEGTVKVLSRPEEVRRIVFSNPFGLIAYAADMGKDTAQQIVPGVQNLIGRIQRGEMGGKEALGDMMESIQGAAGLVVEAIQQGPMALPIPFKDQIADVISKLPLPSFSLPQLPSFSLPQLPFPIPFLSQSSQAPASLEKVTITVQPPAKA</sequence>
<keyword evidence="3" id="KW-1185">Reference proteome</keyword>
<dbReference type="Proteomes" id="UP000308271">
    <property type="component" value="Unassembled WGS sequence"/>
</dbReference>
<evidence type="ECO:0000313" key="3">
    <source>
        <dbReference type="Proteomes" id="UP000308271"/>
    </source>
</evidence>
<proteinExistence type="predicted"/>
<evidence type="ECO:0000313" key="2">
    <source>
        <dbReference type="EMBL" id="TNJ38766.1"/>
    </source>
</evidence>
<evidence type="ECO:0000259" key="1">
    <source>
        <dbReference type="PROSITE" id="PS51085"/>
    </source>
</evidence>
<comment type="caution">
    <text evidence="2">The sequence shown here is derived from an EMBL/GenBank/DDBJ whole genome shotgun (WGS) entry which is preliminary data.</text>
</comment>
<protein>
    <submittedName>
        <fullName evidence="2">(2Fe-2S)-binding protein</fullName>
    </submittedName>
</protein>
<dbReference type="GO" id="GO:0051536">
    <property type="term" value="F:iron-sulfur cluster binding"/>
    <property type="evidence" value="ECO:0007669"/>
    <property type="project" value="InterPro"/>
</dbReference>
<name>A0A5C4S5S4_CHLTI</name>
<dbReference type="OrthoDB" id="9799640at2"/>
<reference evidence="2 3" key="1">
    <citation type="submission" date="2019-05" db="EMBL/GenBank/DDBJ databases">
        <title>Draft Whole-Genome sequence of the green sulfur bacterium Chlorobaculum thiosulfatiphilum DSM 249.</title>
        <authorList>
            <person name="Meyer T.E."/>
            <person name="Kyndt J.A."/>
        </authorList>
    </citation>
    <scope>NUCLEOTIDE SEQUENCE [LARGE SCALE GENOMIC DNA]</scope>
    <source>
        <strain evidence="2 3">DSM 249</strain>
    </source>
</reference>